<feature type="transmembrane region" description="Helical" evidence="6">
    <location>
        <begin position="277"/>
        <end position="297"/>
    </location>
</feature>
<keyword evidence="4" id="KW-0175">Coiled coil</keyword>
<feature type="domain" description="Signal transduction histidine kinase subgroup 3 dimerisation and phosphoacceptor" evidence="7">
    <location>
        <begin position="419"/>
        <end position="474"/>
    </location>
</feature>
<dbReference type="Gene3D" id="1.20.5.1930">
    <property type="match status" value="1"/>
</dbReference>
<dbReference type="InterPro" id="IPR011712">
    <property type="entry name" value="Sig_transdc_His_kin_sub3_dim/P"/>
</dbReference>
<keyword evidence="9" id="KW-1185">Reference proteome</keyword>
<evidence type="ECO:0000256" key="6">
    <source>
        <dbReference type="SAM" id="Phobius"/>
    </source>
</evidence>
<dbReference type="CDD" id="cd16917">
    <property type="entry name" value="HATPase_UhpB-NarQ-NarX-like"/>
    <property type="match status" value="1"/>
</dbReference>
<name>A0A7W5YB10_9ACTN</name>
<dbReference type="EMBL" id="JACIBV010000001">
    <property type="protein sequence ID" value="MBB3730896.1"/>
    <property type="molecule type" value="Genomic_DNA"/>
</dbReference>
<keyword evidence="2 8" id="KW-0418">Kinase</keyword>
<comment type="caution">
    <text evidence="8">The sequence shown here is derived from an EMBL/GenBank/DDBJ whole genome shotgun (WGS) entry which is preliminary data.</text>
</comment>
<sequence>MDAQALRLAQLVAVVASAGFSFGGFIGILYSDDPPAAKAVAFAPLAVLLGLHLRNCVRRADGRRPRGWRWTLAVQAVLTGAGLVWFASTWYGNTGFLAAAVLLLIRRPGPRWGAFSLVLLAQFLSGLTVRPTVSEALYLMVGQAAFVGIALYGVVRLADLIADLRSTQASLAAAEVARERLAFAEQLNERVGSSLKQVALVLQRPGLSREELEASLATARTALTEVRSVSHAHRDGVTARPVVAGDLTTRVVNVLVVTTLLLMIVPHEVRHLFQIGLSGLPLLVFVVALLGFVALYLRACLPGGRHEGWTLAGLVLLTYAPTALLGAKLWYVATLLPGAVVVLLRGPVRWAAAGAVLTVDVVFHLTQTGLAGNVLDAVYGVVYVIERAIIVYALWRMARLTVELREARAELARVQVARERLRFARDLHDLLGYGLSVVVLKAELAFRLLERDPDAAARQLGDGLEAARQVLADIDSVASGRTEISLAAEVESARAVLEAMGVEVSWSHTAAALPAGVDEALAAVLREGVTNVLRHSAARHCSLEIVADDRQVRLSLTNDGVTAASPDHRPGAGVGNLTHRLDALGGRLSSERTGETHTLTATAPLEPALVGGDADRVDPVPRVELHDR</sequence>
<feature type="transmembrane region" description="Helical" evidence="6">
    <location>
        <begin position="136"/>
        <end position="155"/>
    </location>
</feature>
<feature type="coiled-coil region" evidence="4">
    <location>
        <begin position="397"/>
        <end position="424"/>
    </location>
</feature>
<feature type="transmembrane region" description="Helical" evidence="6">
    <location>
        <begin position="12"/>
        <end position="30"/>
    </location>
</feature>
<keyword evidence="3" id="KW-0902">Two-component regulatory system</keyword>
<dbReference type="EC" id="2.7.13.3" evidence="8"/>
<dbReference type="Proteomes" id="UP000579945">
    <property type="component" value="Unassembled WGS sequence"/>
</dbReference>
<dbReference type="AlphaFoldDB" id="A0A7W5YB10"/>
<dbReference type="Pfam" id="PF07730">
    <property type="entry name" value="HisKA_3"/>
    <property type="match status" value="1"/>
</dbReference>
<feature type="compositionally biased region" description="Basic and acidic residues" evidence="5">
    <location>
        <begin position="613"/>
        <end position="628"/>
    </location>
</feature>
<dbReference type="RefSeq" id="WP_221241352.1">
    <property type="nucleotide sequence ID" value="NZ_JACIBV010000001.1"/>
</dbReference>
<keyword evidence="6" id="KW-0812">Transmembrane</keyword>
<evidence type="ECO:0000256" key="3">
    <source>
        <dbReference type="ARBA" id="ARBA00023012"/>
    </source>
</evidence>
<feature type="transmembrane region" description="Helical" evidence="6">
    <location>
        <begin position="69"/>
        <end position="92"/>
    </location>
</feature>
<keyword evidence="6" id="KW-0472">Membrane</keyword>
<keyword evidence="1 8" id="KW-0808">Transferase</keyword>
<feature type="transmembrane region" description="Helical" evidence="6">
    <location>
        <begin position="348"/>
        <end position="365"/>
    </location>
</feature>
<reference evidence="8 9" key="1">
    <citation type="submission" date="2020-08" db="EMBL/GenBank/DDBJ databases">
        <title>Sequencing the genomes of 1000 actinobacteria strains.</title>
        <authorList>
            <person name="Klenk H.-P."/>
        </authorList>
    </citation>
    <scope>NUCLEOTIDE SEQUENCE [LARGE SCALE GENOMIC DNA]</scope>
    <source>
        <strain evidence="8 9">DSM 44320</strain>
    </source>
</reference>
<feature type="transmembrane region" description="Helical" evidence="6">
    <location>
        <begin position="36"/>
        <end position="57"/>
    </location>
</feature>
<protein>
    <submittedName>
        <fullName evidence="8">Two-component system sensor histidine kinase DesK</fullName>
        <ecNumber evidence="8">2.7.13.3</ecNumber>
    </submittedName>
</protein>
<dbReference type="GeneID" id="95396037"/>
<dbReference type="InterPro" id="IPR036890">
    <property type="entry name" value="HATPase_C_sf"/>
</dbReference>
<dbReference type="GO" id="GO:0046983">
    <property type="term" value="F:protein dimerization activity"/>
    <property type="evidence" value="ECO:0007669"/>
    <property type="project" value="InterPro"/>
</dbReference>
<proteinExistence type="predicted"/>
<gene>
    <name evidence="8" type="ORF">FHR33_006756</name>
</gene>
<keyword evidence="6" id="KW-1133">Transmembrane helix</keyword>
<evidence type="ECO:0000256" key="4">
    <source>
        <dbReference type="SAM" id="Coils"/>
    </source>
</evidence>
<evidence type="ECO:0000313" key="9">
    <source>
        <dbReference type="Proteomes" id="UP000579945"/>
    </source>
</evidence>
<evidence type="ECO:0000256" key="1">
    <source>
        <dbReference type="ARBA" id="ARBA00022679"/>
    </source>
</evidence>
<dbReference type="PANTHER" id="PTHR24421:SF63">
    <property type="entry name" value="SENSOR HISTIDINE KINASE DESK"/>
    <property type="match status" value="1"/>
</dbReference>
<dbReference type="GO" id="GO:0000155">
    <property type="term" value="F:phosphorelay sensor kinase activity"/>
    <property type="evidence" value="ECO:0007669"/>
    <property type="project" value="InterPro"/>
</dbReference>
<dbReference type="GO" id="GO:0016020">
    <property type="term" value="C:membrane"/>
    <property type="evidence" value="ECO:0007669"/>
    <property type="project" value="InterPro"/>
</dbReference>
<feature type="region of interest" description="Disordered" evidence="5">
    <location>
        <begin position="608"/>
        <end position="628"/>
    </location>
</feature>
<feature type="transmembrane region" description="Helical" evidence="6">
    <location>
        <begin position="377"/>
        <end position="395"/>
    </location>
</feature>
<dbReference type="Gene3D" id="3.30.565.10">
    <property type="entry name" value="Histidine kinase-like ATPase, C-terminal domain"/>
    <property type="match status" value="1"/>
</dbReference>
<evidence type="ECO:0000259" key="7">
    <source>
        <dbReference type="Pfam" id="PF07730"/>
    </source>
</evidence>
<accession>A0A7W5YB10</accession>
<dbReference type="InterPro" id="IPR050482">
    <property type="entry name" value="Sensor_HK_TwoCompSys"/>
</dbReference>
<evidence type="ECO:0000256" key="2">
    <source>
        <dbReference type="ARBA" id="ARBA00022777"/>
    </source>
</evidence>
<feature type="transmembrane region" description="Helical" evidence="6">
    <location>
        <begin position="247"/>
        <end position="265"/>
    </location>
</feature>
<organism evidence="8 9">
    <name type="scientific">Nonomuraea dietziae</name>
    <dbReference type="NCBI Taxonomy" id="65515"/>
    <lineage>
        <taxon>Bacteria</taxon>
        <taxon>Bacillati</taxon>
        <taxon>Actinomycetota</taxon>
        <taxon>Actinomycetes</taxon>
        <taxon>Streptosporangiales</taxon>
        <taxon>Streptosporangiaceae</taxon>
        <taxon>Nonomuraea</taxon>
    </lineage>
</organism>
<feature type="transmembrane region" description="Helical" evidence="6">
    <location>
        <begin position="309"/>
        <end position="336"/>
    </location>
</feature>
<dbReference type="PANTHER" id="PTHR24421">
    <property type="entry name" value="NITRATE/NITRITE SENSOR PROTEIN NARX-RELATED"/>
    <property type="match status" value="1"/>
</dbReference>
<dbReference type="SUPFAM" id="SSF55874">
    <property type="entry name" value="ATPase domain of HSP90 chaperone/DNA topoisomerase II/histidine kinase"/>
    <property type="match status" value="1"/>
</dbReference>
<evidence type="ECO:0000313" key="8">
    <source>
        <dbReference type="EMBL" id="MBB3730896.1"/>
    </source>
</evidence>
<evidence type="ECO:0000256" key="5">
    <source>
        <dbReference type="SAM" id="MobiDB-lite"/>
    </source>
</evidence>